<keyword evidence="3" id="KW-1185">Reference proteome</keyword>
<accession>A0A5C3MGH8</accession>
<evidence type="ECO:0000313" key="2">
    <source>
        <dbReference type="EMBL" id="TFK44007.1"/>
    </source>
</evidence>
<sequence>MSVILLALYLIGTGIYAAPTSFHIYPESANCIIVKAECVCPDAAAARSVLDIVWGCLATTFLCTWVTVHPNIPSPREDWWWVAWRRAKAMYWSVVAPESTIIWAIRQWRGARYLANKYKCFLLYEDEKPSITLMEDHFDRLLKDDALSKGLALFQTLWFVIQCIARGAQHLALTEIELSTIALAVLNAVTYFFWWNKPLDVQHPVAVFLILKKVDDTPTLKDEPNAEIPVNEWSSESTSNHIPSMILWKMWTLDKTL</sequence>
<dbReference type="OrthoDB" id="9451547at2759"/>
<gene>
    <name evidence="2" type="ORF">BDQ12DRAFT_701673</name>
</gene>
<dbReference type="EMBL" id="ML213590">
    <property type="protein sequence ID" value="TFK44007.1"/>
    <property type="molecule type" value="Genomic_DNA"/>
</dbReference>
<evidence type="ECO:0000313" key="3">
    <source>
        <dbReference type="Proteomes" id="UP000308652"/>
    </source>
</evidence>
<dbReference type="PANTHER" id="PTHR35043:SF8">
    <property type="entry name" value="DUF4220 DOMAIN-CONTAINING PROTEIN"/>
    <property type="match status" value="1"/>
</dbReference>
<proteinExistence type="predicted"/>
<feature type="chain" id="PRO_5023129365" evidence="1">
    <location>
        <begin position="18"/>
        <end position="257"/>
    </location>
</feature>
<feature type="signal peptide" evidence="1">
    <location>
        <begin position="1"/>
        <end position="17"/>
    </location>
</feature>
<evidence type="ECO:0000256" key="1">
    <source>
        <dbReference type="SAM" id="SignalP"/>
    </source>
</evidence>
<keyword evidence="1" id="KW-0732">Signal</keyword>
<name>A0A5C3MGH8_9AGAR</name>
<protein>
    <submittedName>
        <fullName evidence="2">Uncharacterized protein</fullName>
    </submittedName>
</protein>
<dbReference type="AlphaFoldDB" id="A0A5C3MGH8"/>
<organism evidence="2 3">
    <name type="scientific">Crucibulum laeve</name>
    <dbReference type="NCBI Taxonomy" id="68775"/>
    <lineage>
        <taxon>Eukaryota</taxon>
        <taxon>Fungi</taxon>
        <taxon>Dikarya</taxon>
        <taxon>Basidiomycota</taxon>
        <taxon>Agaricomycotina</taxon>
        <taxon>Agaricomycetes</taxon>
        <taxon>Agaricomycetidae</taxon>
        <taxon>Agaricales</taxon>
        <taxon>Agaricineae</taxon>
        <taxon>Nidulariaceae</taxon>
        <taxon>Crucibulum</taxon>
    </lineage>
</organism>
<dbReference type="PANTHER" id="PTHR35043">
    <property type="entry name" value="TRANSCRIPTION FACTOR DOMAIN-CONTAINING PROTEIN"/>
    <property type="match status" value="1"/>
</dbReference>
<dbReference type="Proteomes" id="UP000308652">
    <property type="component" value="Unassembled WGS sequence"/>
</dbReference>
<reference evidence="2 3" key="1">
    <citation type="journal article" date="2019" name="Nat. Ecol. Evol.">
        <title>Megaphylogeny resolves global patterns of mushroom evolution.</title>
        <authorList>
            <person name="Varga T."/>
            <person name="Krizsan K."/>
            <person name="Foldi C."/>
            <person name="Dima B."/>
            <person name="Sanchez-Garcia M."/>
            <person name="Sanchez-Ramirez S."/>
            <person name="Szollosi G.J."/>
            <person name="Szarkandi J.G."/>
            <person name="Papp V."/>
            <person name="Albert L."/>
            <person name="Andreopoulos W."/>
            <person name="Angelini C."/>
            <person name="Antonin V."/>
            <person name="Barry K.W."/>
            <person name="Bougher N.L."/>
            <person name="Buchanan P."/>
            <person name="Buyck B."/>
            <person name="Bense V."/>
            <person name="Catcheside P."/>
            <person name="Chovatia M."/>
            <person name="Cooper J."/>
            <person name="Damon W."/>
            <person name="Desjardin D."/>
            <person name="Finy P."/>
            <person name="Geml J."/>
            <person name="Haridas S."/>
            <person name="Hughes K."/>
            <person name="Justo A."/>
            <person name="Karasinski D."/>
            <person name="Kautmanova I."/>
            <person name="Kiss B."/>
            <person name="Kocsube S."/>
            <person name="Kotiranta H."/>
            <person name="LaButti K.M."/>
            <person name="Lechner B.E."/>
            <person name="Liimatainen K."/>
            <person name="Lipzen A."/>
            <person name="Lukacs Z."/>
            <person name="Mihaltcheva S."/>
            <person name="Morgado L.N."/>
            <person name="Niskanen T."/>
            <person name="Noordeloos M.E."/>
            <person name="Ohm R.A."/>
            <person name="Ortiz-Santana B."/>
            <person name="Ovrebo C."/>
            <person name="Racz N."/>
            <person name="Riley R."/>
            <person name="Savchenko A."/>
            <person name="Shiryaev A."/>
            <person name="Soop K."/>
            <person name="Spirin V."/>
            <person name="Szebenyi C."/>
            <person name="Tomsovsky M."/>
            <person name="Tulloss R.E."/>
            <person name="Uehling J."/>
            <person name="Grigoriev I.V."/>
            <person name="Vagvolgyi C."/>
            <person name="Papp T."/>
            <person name="Martin F.M."/>
            <person name="Miettinen O."/>
            <person name="Hibbett D.S."/>
            <person name="Nagy L.G."/>
        </authorList>
    </citation>
    <scope>NUCLEOTIDE SEQUENCE [LARGE SCALE GENOMIC DNA]</scope>
    <source>
        <strain evidence="2 3">CBS 166.37</strain>
    </source>
</reference>